<dbReference type="EMBL" id="MU251270">
    <property type="protein sequence ID" value="KAG9251120.1"/>
    <property type="molecule type" value="Genomic_DNA"/>
</dbReference>
<dbReference type="OrthoDB" id="5377172at2759"/>
<accession>A0A9P7ZGH2</accession>
<dbReference type="RefSeq" id="XP_046115044.1">
    <property type="nucleotide sequence ID" value="XM_046266682.1"/>
</dbReference>
<comment type="caution">
    <text evidence="1">The sequence shown here is derived from an EMBL/GenBank/DDBJ whole genome shotgun (WGS) entry which is preliminary data.</text>
</comment>
<sequence>MIPGQKRVSVALGLLGLFALFLVWQLFSRDWSLPGLGFRLPAPNVLPSWPYVEVVSPLNEETWPYRVFKSSPLNPPNISIGISHSRLADGYLFLTPGSRGIHRGEQQNGPHIITPANELVYASPSRTSTHFNGFRVQRWEQAPCLTFWRGDIVAGRGYGDLVLLDDEYRETSVSLQADIRHSPLLRHVPGLMDFHEQELTPRNTVLVTAYNETSVDLSPIGGLSNGTVTDSMFFEVDMGTGQVLFSWSALDLFPITSSRLPIVSNLSAVQADTSYDAFHINSVQLVGQDYLISSRHHWAVYLVSGEDGHVIWTLGGDSHDASDFGPLPVPGQFRWQHDVRAHNVTEHDMLLSLFDNHCRATEVCTRASRGLLIRLRLPPDRRQVPEVVRSIDAGDAKQAPSQGNFQIELQHGNQLASYGPVPVVREFGPPEHGSPLLWEGRFGHDDFAQSYRAYKSPWHATPRDWDPSLVLVQQGGRQGAGQRVVHGHVSWNGATDVERWNVYMKHPMQKRRTLYAVTAKMGFETVFELALPDDTCVQVAAVQAGHEVRLSNVACL</sequence>
<dbReference type="InterPro" id="IPR039535">
    <property type="entry name" value="ASST-like"/>
</dbReference>
<proteinExistence type="predicted"/>
<reference evidence="1" key="1">
    <citation type="journal article" date="2021" name="IMA Fungus">
        <title>Genomic characterization of three marine fungi, including Emericellopsis atlantica sp. nov. with signatures of a generalist lifestyle and marine biomass degradation.</title>
        <authorList>
            <person name="Hagestad O.C."/>
            <person name="Hou L."/>
            <person name="Andersen J.H."/>
            <person name="Hansen E.H."/>
            <person name="Altermark B."/>
            <person name="Li C."/>
            <person name="Kuhnert E."/>
            <person name="Cox R.J."/>
            <person name="Crous P.W."/>
            <person name="Spatafora J.W."/>
            <person name="Lail K."/>
            <person name="Amirebrahimi M."/>
            <person name="Lipzen A."/>
            <person name="Pangilinan J."/>
            <person name="Andreopoulos W."/>
            <person name="Hayes R.D."/>
            <person name="Ng V."/>
            <person name="Grigoriev I.V."/>
            <person name="Jackson S.A."/>
            <person name="Sutton T.D.S."/>
            <person name="Dobson A.D.W."/>
            <person name="Rama T."/>
        </authorList>
    </citation>
    <scope>NUCLEOTIDE SEQUENCE</scope>
    <source>
        <strain evidence="1">TS7</strain>
    </source>
</reference>
<dbReference type="Proteomes" id="UP000887229">
    <property type="component" value="Unassembled WGS sequence"/>
</dbReference>
<evidence type="ECO:0000313" key="1">
    <source>
        <dbReference type="EMBL" id="KAG9251120.1"/>
    </source>
</evidence>
<name>A0A9P7ZGH2_9HYPO</name>
<protein>
    <submittedName>
        <fullName evidence="1">ASST-domain-containing protein</fullName>
    </submittedName>
</protein>
<gene>
    <name evidence="1" type="ORF">F5Z01DRAFT_728960</name>
</gene>
<dbReference type="InterPro" id="IPR053143">
    <property type="entry name" value="Arylsulfate_ST"/>
</dbReference>
<keyword evidence="2" id="KW-1185">Reference proteome</keyword>
<dbReference type="AlphaFoldDB" id="A0A9P7ZGH2"/>
<evidence type="ECO:0000313" key="2">
    <source>
        <dbReference type="Proteomes" id="UP000887229"/>
    </source>
</evidence>
<dbReference type="PANTHER" id="PTHR35340:SF6">
    <property type="entry name" value="ASST-DOMAIN-CONTAINING PROTEIN"/>
    <property type="match status" value="1"/>
</dbReference>
<organism evidence="1 2">
    <name type="scientific">Emericellopsis atlantica</name>
    <dbReference type="NCBI Taxonomy" id="2614577"/>
    <lineage>
        <taxon>Eukaryota</taxon>
        <taxon>Fungi</taxon>
        <taxon>Dikarya</taxon>
        <taxon>Ascomycota</taxon>
        <taxon>Pezizomycotina</taxon>
        <taxon>Sordariomycetes</taxon>
        <taxon>Hypocreomycetidae</taxon>
        <taxon>Hypocreales</taxon>
        <taxon>Bionectriaceae</taxon>
        <taxon>Emericellopsis</taxon>
    </lineage>
</organism>
<dbReference type="PANTHER" id="PTHR35340">
    <property type="entry name" value="PQQ ENZYME REPEAT PROTEIN-RELATED"/>
    <property type="match status" value="1"/>
</dbReference>
<dbReference type="Pfam" id="PF14269">
    <property type="entry name" value="Arylsulfotran_2"/>
    <property type="match status" value="1"/>
</dbReference>
<dbReference type="GeneID" id="70297585"/>